<evidence type="ECO:0000313" key="2">
    <source>
        <dbReference type="EMBL" id="OIJ28027.1"/>
    </source>
</evidence>
<dbReference type="STRING" id="1844.UG56_004830"/>
<organism evidence="2 3">
    <name type="scientific">Nocardioides luteus</name>
    <dbReference type="NCBI Taxonomy" id="1844"/>
    <lineage>
        <taxon>Bacteria</taxon>
        <taxon>Bacillati</taxon>
        <taxon>Actinomycetota</taxon>
        <taxon>Actinomycetes</taxon>
        <taxon>Propionibacteriales</taxon>
        <taxon>Nocardioidaceae</taxon>
        <taxon>Nocardioides</taxon>
    </lineage>
</organism>
<dbReference type="Gene3D" id="3.40.30.10">
    <property type="entry name" value="Glutaredoxin"/>
    <property type="match status" value="1"/>
</dbReference>
<sequence>MANRLASATSPYLLQHADNPVDWWEWGSDAFEEARRRDVPVLLSVGYAACHWCHVIVRTLREW</sequence>
<evidence type="ECO:0000313" key="3">
    <source>
        <dbReference type="Proteomes" id="UP000033772"/>
    </source>
</evidence>
<dbReference type="PANTHER" id="PTHR42899:SF1">
    <property type="entry name" value="SPERMATOGENESIS-ASSOCIATED PROTEIN 20"/>
    <property type="match status" value="1"/>
</dbReference>
<dbReference type="Pfam" id="PF03190">
    <property type="entry name" value="Thioredox_DsbH"/>
    <property type="match status" value="1"/>
</dbReference>
<feature type="domain" description="Spermatogenesis-associated protein 20-like TRX" evidence="1">
    <location>
        <begin position="3"/>
        <end position="57"/>
    </location>
</feature>
<dbReference type="SUPFAM" id="SSF52833">
    <property type="entry name" value="Thioredoxin-like"/>
    <property type="match status" value="1"/>
</dbReference>
<name>A0A1J4N932_9ACTN</name>
<reference evidence="2" key="1">
    <citation type="submission" date="2016-10" db="EMBL/GenBank/DDBJ databases">
        <title>Draft Genome Sequence of Nocardioides luteus Strain BAFB, an Alkane-Degrading Bacterium Isolated from JP-7 Polluted Soil.</title>
        <authorList>
            <person name="Brown L."/>
            <person name="Ruiz O.N."/>
            <person name="Gunasekera T."/>
        </authorList>
    </citation>
    <scope>NUCLEOTIDE SEQUENCE [LARGE SCALE GENOMIC DNA]</scope>
    <source>
        <strain evidence="2">BAFB</strain>
    </source>
</reference>
<keyword evidence="3" id="KW-1185">Reference proteome</keyword>
<dbReference type="InterPro" id="IPR036249">
    <property type="entry name" value="Thioredoxin-like_sf"/>
</dbReference>
<dbReference type="EMBL" id="JZDQ02000005">
    <property type="protein sequence ID" value="OIJ28027.1"/>
    <property type="molecule type" value="Genomic_DNA"/>
</dbReference>
<dbReference type="AlphaFoldDB" id="A0A1J4N932"/>
<accession>A0A1J4N932</accession>
<dbReference type="InterPro" id="IPR024705">
    <property type="entry name" value="Ssp411"/>
</dbReference>
<evidence type="ECO:0000259" key="1">
    <source>
        <dbReference type="Pfam" id="PF03190"/>
    </source>
</evidence>
<proteinExistence type="predicted"/>
<dbReference type="InterPro" id="IPR004879">
    <property type="entry name" value="Ssp411-like_TRX"/>
</dbReference>
<dbReference type="PANTHER" id="PTHR42899">
    <property type="entry name" value="SPERMATOGENESIS-ASSOCIATED PROTEIN 20"/>
    <property type="match status" value="1"/>
</dbReference>
<dbReference type="Proteomes" id="UP000033772">
    <property type="component" value="Unassembled WGS sequence"/>
</dbReference>
<gene>
    <name evidence="2" type="ORF">UG56_004830</name>
</gene>
<protein>
    <recommendedName>
        <fullName evidence="1">Spermatogenesis-associated protein 20-like TRX domain-containing protein</fullName>
    </recommendedName>
</protein>
<comment type="caution">
    <text evidence="2">The sequence shown here is derived from an EMBL/GenBank/DDBJ whole genome shotgun (WGS) entry which is preliminary data.</text>
</comment>